<reference evidence="1" key="2">
    <citation type="submission" date="2020-11" db="EMBL/GenBank/DDBJ databases">
        <authorList>
            <person name="McCartney M.A."/>
            <person name="Auch B."/>
            <person name="Kono T."/>
            <person name="Mallez S."/>
            <person name="Becker A."/>
            <person name="Gohl D.M."/>
            <person name="Silverstein K.A.T."/>
            <person name="Koren S."/>
            <person name="Bechman K.B."/>
            <person name="Herman A."/>
            <person name="Abrahante J.E."/>
            <person name="Garbe J."/>
        </authorList>
    </citation>
    <scope>NUCLEOTIDE SEQUENCE</scope>
    <source>
        <strain evidence="1">Duluth1</strain>
        <tissue evidence="1">Whole animal</tissue>
    </source>
</reference>
<sequence>MAQMDCSHTDELDVSKMDLDAAFDWLEGRRITHELHSLDEMRKLIHLTNQKKTKGCSSTCGAVMGFVFC</sequence>
<organism evidence="1 2">
    <name type="scientific">Dreissena polymorpha</name>
    <name type="common">Zebra mussel</name>
    <name type="synonym">Mytilus polymorpha</name>
    <dbReference type="NCBI Taxonomy" id="45954"/>
    <lineage>
        <taxon>Eukaryota</taxon>
        <taxon>Metazoa</taxon>
        <taxon>Spiralia</taxon>
        <taxon>Lophotrochozoa</taxon>
        <taxon>Mollusca</taxon>
        <taxon>Bivalvia</taxon>
        <taxon>Autobranchia</taxon>
        <taxon>Heteroconchia</taxon>
        <taxon>Euheterodonta</taxon>
        <taxon>Imparidentia</taxon>
        <taxon>Neoheterodontei</taxon>
        <taxon>Myida</taxon>
        <taxon>Dreissenoidea</taxon>
        <taxon>Dreissenidae</taxon>
        <taxon>Dreissena</taxon>
    </lineage>
</organism>
<accession>A0A9D4CY44</accession>
<evidence type="ECO:0000313" key="1">
    <source>
        <dbReference type="EMBL" id="KAH3734271.1"/>
    </source>
</evidence>
<dbReference type="EMBL" id="JAIWYP010000011">
    <property type="protein sequence ID" value="KAH3734271.1"/>
    <property type="molecule type" value="Genomic_DNA"/>
</dbReference>
<keyword evidence="2" id="KW-1185">Reference proteome</keyword>
<name>A0A9D4CY44_DREPO</name>
<reference evidence="1" key="1">
    <citation type="journal article" date="2019" name="bioRxiv">
        <title>The Genome of the Zebra Mussel, Dreissena polymorpha: A Resource for Invasive Species Research.</title>
        <authorList>
            <person name="McCartney M.A."/>
            <person name="Auch B."/>
            <person name="Kono T."/>
            <person name="Mallez S."/>
            <person name="Zhang Y."/>
            <person name="Obille A."/>
            <person name="Becker A."/>
            <person name="Abrahante J.E."/>
            <person name="Garbe J."/>
            <person name="Badalamenti J.P."/>
            <person name="Herman A."/>
            <person name="Mangelson H."/>
            <person name="Liachko I."/>
            <person name="Sullivan S."/>
            <person name="Sone E.D."/>
            <person name="Koren S."/>
            <person name="Silverstein K.A.T."/>
            <person name="Beckman K.B."/>
            <person name="Gohl D.M."/>
        </authorList>
    </citation>
    <scope>NUCLEOTIDE SEQUENCE</scope>
    <source>
        <strain evidence="1">Duluth1</strain>
        <tissue evidence="1">Whole animal</tissue>
    </source>
</reference>
<comment type="caution">
    <text evidence="1">The sequence shown here is derived from an EMBL/GenBank/DDBJ whole genome shotgun (WGS) entry which is preliminary data.</text>
</comment>
<evidence type="ECO:0000313" key="2">
    <source>
        <dbReference type="Proteomes" id="UP000828390"/>
    </source>
</evidence>
<dbReference type="Proteomes" id="UP000828390">
    <property type="component" value="Unassembled WGS sequence"/>
</dbReference>
<gene>
    <name evidence="1" type="ORF">DPMN_040710</name>
</gene>
<protein>
    <submittedName>
        <fullName evidence="1">Uncharacterized protein</fullName>
    </submittedName>
</protein>
<dbReference type="AlphaFoldDB" id="A0A9D4CY44"/>
<proteinExistence type="predicted"/>